<reference evidence="3" key="1">
    <citation type="submission" date="2024-06" db="EMBL/GenBank/DDBJ databases">
        <title>Multi-omics analyses provide insights into the biosynthesis of the anticancer antibiotic pleurotin in Hohenbuehelia grisea.</title>
        <authorList>
            <person name="Weaver J.A."/>
            <person name="Alberti F."/>
        </authorList>
    </citation>
    <scope>NUCLEOTIDE SEQUENCE [LARGE SCALE GENOMIC DNA]</scope>
    <source>
        <strain evidence="3">T-177</strain>
    </source>
</reference>
<dbReference type="SUPFAM" id="SSF56112">
    <property type="entry name" value="Protein kinase-like (PK-like)"/>
    <property type="match status" value="1"/>
</dbReference>
<dbReference type="InterPro" id="IPR011009">
    <property type="entry name" value="Kinase-like_dom_sf"/>
</dbReference>
<feature type="domain" description="Aminoglycoside phosphotransferase" evidence="1">
    <location>
        <begin position="149"/>
        <end position="235"/>
    </location>
</feature>
<evidence type="ECO:0000313" key="3">
    <source>
        <dbReference type="Proteomes" id="UP001556367"/>
    </source>
</evidence>
<proteinExistence type="predicted"/>
<name>A0ABR3JRP2_9AGAR</name>
<keyword evidence="3" id="KW-1185">Reference proteome</keyword>
<gene>
    <name evidence="2" type="ORF">HGRIS_000674</name>
</gene>
<sequence>MDRTMEEEISLLSKYQISRFFGRNAPITQQQCDEEAERILGASVLPTTMQGASSYTVFGGTFVIQFRDDTSPLDADLLGLVEQAYAGFVPHHESAGKLGKLHIYKMNMIGGVSMYLARDQLQADDCNLLRRTLQGYARFFASPWKNTPAEMPRHNQEVMLADYSSKLSQLSQGLPERFRATLEHLIASLPRLFAQDWPFVPNHIDLLENNIHVDPATGRLVGICDWRDAEISPFGMSLGGIETLLGVDTVSRWVYHANESELRALFWSTFYEATGFVPDTHRELIQAARLVGLFLQHGFEYDENGNKSAASAEARGLAFIDAVLAVSSQRGVP</sequence>
<evidence type="ECO:0000259" key="1">
    <source>
        <dbReference type="Pfam" id="PF01636"/>
    </source>
</evidence>
<organism evidence="2 3">
    <name type="scientific">Hohenbuehelia grisea</name>
    <dbReference type="NCBI Taxonomy" id="104357"/>
    <lineage>
        <taxon>Eukaryota</taxon>
        <taxon>Fungi</taxon>
        <taxon>Dikarya</taxon>
        <taxon>Basidiomycota</taxon>
        <taxon>Agaricomycotina</taxon>
        <taxon>Agaricomycetes</taxon>
        <taxon>Agaricomycetidae</taxon>
        <taxon>Agaricales</taxon>
        <taxon>Pleurotineae</taxon>
        <taxon>Pleurotaceae</taxon>
        <taxon>Hohenbuehelia</taxon>
    </lineage>
</organism>
<protein>
    <recommendedName>
        <fullName evidence="1">Aminoglycoside phosphotransferase domain-containing protein</fullName>
    </recommendedName>
</protein>
<accession>A0ABR3JRP2</accession>
<evidence type="ECO:0000313" key="2">
    <source>
        <dbReference type="EMBL" id="KAL0958534.1"/>
    </source>
</evidence>
<dbReference type="EMBL" id="JASNQZ010000004">
    <property type="protein sequence ID" value="KAL0958534.1"/>
    <property type="molecule type" value="Genomic_DNA"/>
</dbReference>
<dbReference type="Proteomes" id="UP001556367">
    <property type="component" value="Unassembled WGS sequence"/>
</dbReference>
<comment type="caution">
    <text evidence="2">The sequence shown here is derived from an EMBL/GenBank/DDBJ whole genome shotgun (WGS) entry which is preliminary data.</text>
</comment>
<dbReference type="Gene3D" id="3.90.1200.10">
    <property type="match status" value="1"/>
</dbReference>
<dbReference type="Pfam" id="PF01636">
    <property type="entry name" value="APH"/>
    <property type="match status" value="1"/>
</dbReference>
<dbReference type="InterPro" id="IPR002575">
    <property type="entry name" value="Aminoglycoside_PTrfase"/>
</dbReference>